<dbReference type="InterPro" id="IPR010998">
    <property type="entry name" value="Integrase_recombinase_N"/>
</dbReference>
<dbReference type="EMBL" id="AXCW01000039">
    <property type="protein sequence ID" value="EYR64265.1"/>
    <property type="molecule type" value="Genomic_DNA"/>
</dbReference>
<dbReference type="InterPro" id="IPR044068">
    <property type="entry name" value="CB"/>
</dbReference>
<dbReference type="RefSeq" id="WP_034223830.1">
    <property type="nucleotide sequence ID" value="NZ_AXCW01000039.1"/>
</dbReference>
<dbReference type="Proteomes" id="UP000019753">
    <property type="component" value="Unassembled WGS sequence"/>
</dbReference>
<dbReference type="InterPro" id="IPR050090">
    <property type="entry name" value="Tyrosine_recombinase_XerCD"/>
</dbReference>
<dbReference type="InterPro" id="IPR002104">
    <property type="entry name" value="Integrase_catalytic"/>
</dbReference>
<evidence type="ECO:0008006" key="10">
    <source>
        <dbReference type="Google" id="ProtNLM"/>
    </source>
</evidence>
<dbReference type="PANTHER" id="PTHR30349">
    <property type="entry name" value="PHAGE INTEGRASE-RELATED"/>
    <property type="match status" value="1"/>
</dbReference>
<keyword evidence="3" id="KW-0233">DNA recombination</keyword>
<dbReference type="GO" id="GO:0015074">
    <property type="term" value="P:DNA integration"/>
    <property type="evidence" value="ECO:0007669"/>
    <property type="project" value="InterPro"/>
</dbReference>
<comment type="similarity">
    <text evidence="1">Belongs to the 'phage' integrase family.</text>
</comment>
<evidence type="ECO:0000313" key="9">
    <source>
        <dbReference type="Proteomes" id="UP000019753"/>
    </source>
</evidence>
<evidence type="ECO:0000256" key="5">
    <source>
        <dbReference type="SAM" id="MobiDB-lite"/>
    </source>
</evidence>
<reference evidence="8 9" key="1">
    <citation type="submission" date="2014-01" db="EMBL/GenBank/DDBJ databases">
        <title>Actinotalea ferrariae CF5-4.</title>
        <authorList>
            <person name="Chen F."/>
            <person name="Li Y."/>
            <person name="Wang G."/>
        </authorList>
    </citation>
    <scope>NUCLEOTIDE SEQUENCE [LARGE SCALE GENOMIC DNA]</scope>
    <source>
        <strain evidence="8 9">CF5-4</strain>
    </source>
</reference>
<dbReference type="GO" id="GO:0006310">
    <property type="term" value="P:DNA recombination"/>
    <property type="evidence" value="ECO:0007669"/>
    <property type="project" value="UniProtKB-KW"/>
</dbReference>
<proteinExistence type="inferred from homology"/>
<dbReference type="GO" id="GO:0003677">
    <property type="term" value="F:DNA binding"/>
    <property type="evidence" value="ECO:0007669"/>
    <property type="project" value="UniProtKB-UniRule"/>
</dbReference>
<comment type="caution">
    <text evidence="8">The sequence shown here is derived from an EMBL/GenBank/DDBJ whole genome shotgun (WGS) entry which is preliminary data.</text>
</comment>
<evidence type="ECO:0000259" key="7">
    <source>
        <dbReference type="PROSITE" id="PS51900"/>
    </source>
</evidence>
<dbReference type="PANTHER" id="PTHR30349:SF64">
    <property type="entry name" value="PROPHAGE INTEGRASE INTD-RELATED"/>
    <property type="match status" value="1"/>
</dbReference>
<evidence type="ECO:0000313" key="8">
    <source>
        <dbReference type="EMBL" id="EYR64265.1"/>
    </source>
</evidence>
<dbReference type="InterPro" id="IPR013762">
    <property type="entry name" value="Integrase-like_cat_sf"/>
</dbReference>
<feature type="domain" description="Tyr recombinase" evidence="6">
    <location>
        <begin position="172"/>
        <end position="364"/>
    </location>
</feature>
<keyword evidence="2 4" id="KW-0238">DNA-binding</keyword>
<evidence type="ECO:0000256" key="2">
    <source>
        <dbReference type="ARBA" id="ARBA00023125"/>
    </source>
</evidence>
<dbReference type="SUPFAM" id="SSF56349">
    <property type="entry name" value="DNA breaking-rejoining enzymes"/>
    <property type="match status" value="1"/>
</dbReference>
<dbReference type="PROSITE" id="PS51898">
    <property type="entry name" value="TYR_RECOMBINASE"/>
    <property type="match status" value="1"/>
</dbReference>
<evidence type="ECO:0000259" key="6">
    <source>
        <dbReference type="PROSITE" id="PS51898"/>
    </source>
</evidence>
<evidence type="ECO:0000256" key="4">
    <source>
        <dbReference type="PROSITE-ProRule" id="PRU01248"/>
    </source>
</evidence>
<dbReference type="Gene3D" id="1.10.443.10">
    <property type="entry name" value="Intergrase catalytic core"/>
    <property type="match status" value="1"/>
</dbReference>
<dbReference type="OrthoDB" id="1822491at2"/>
<name>A0A021VW42_9CELL</name>
<dbReference type="AlphaFoldDB" id="A0A021VW42"/>
<dbReference type="Pfam" id="PF00589">
    <property type="entry name" value="Phage_integrase"/>
    <property type="match status" value="1"/>
</dbReference>
<feature type="domain" description="Core-binding (CB)" evidence="7">
    <location>
        <begin position="67"/>
        <end position="151"/>
    </location>
</feature>
<feature type="region of interest" description="Disordered" evidence="5">
    <location>
        <begin position="1"/>
        <end position="31"/>
    </location>
</feature>
<dbReference type="Gene3D" id="1.10.150.130">
    <property type="match status" value="1"/>
</dbReference>
<dbReference type="InterPro" id="IPR011010">
    <property type="entry name" value="DNA_brk_join_enz"/>
</dbReference>
<keyword evidence="9" id="KW-1185">Reference proteome</keyword>
<dbReference type="PROSITE" id="PS51900">
    <property type="entry name" value="CB"/>
    <property type="match status" value="1"/>
</dbReference>
<organism evidence="8 9">
    <name type="scientific">Actinotalea ferrariae CF5-4</name>
    <dbReference type="NCBI Taxonomy" id="948458"/>
    <lineage>
        <taxon>Bacteria</taxon>
        <taxon>Bacillati</taxon>
        <taxon>Actinomycetota</taxon>
        <taxon>Actinomycetes</taxon>
        <taxon>Micrococcales</taxon>
        <taxon>Cellulomonadaceae</taxon>
        <taxon>Actinotalea</taxon>
    </lineage>
</organism>
<evidence type="ECO:0000256" key="3">
    <source>
        <dbReference type="ARBA" id="ARBA00023172"/>
    </source>
</evidence>
<protein>
    <recommendedName>
        <fullName evidence="10">Integrase</fullName>
    </recommendedName>
</protein>
<dbReference type="CDD" id="cd01189">
    <property type="entry name" value="INT_ICEBs1_C_like"/>
    <property type="match status" value="1"/>
</dbReference>
<accession>A0A021VW42</accession>
<gene>
    <name evidence="8" type="ORF">N866_13505</name>
</gene>
<sequence length="378" mass="40985">MASLRARSRADGSPSWSVVYRHGGRQRSTTFDTEPNARRFLHDADKYGVDVALEILAKHQQADAEGSTVRTVADQCAAHTAALSGITIGTRRKYERLTRLIGSTPLGAMPLDTVTREDIARWIRDQEAAGLSGKTIRDRQAFLSAAFVRAVDDELMTRNPARGAKIGKTERREPVFLTREEFGAILAAAPPEWHPFLITLVGTGLRFGEATALQVGDVFWSDDLAHSPHMIRVARGWVFTAGAGTLIGAPKTSNGRRAIGIGADVGAVLAPLTAGRPSDAWLFTIDGDYIKPTRAGDVWRAAVAASGIKKRPRLHDCRHSHASWMMARNYPLNDLSRRLGHASIKVTADTYGHLAHDAQTRAAALAYMGLEAPAAIEA</sequence>
<evidence type="ECO:0000256" key="1">
    <source>
        <dbReference type="ARBA" id="ARBA00008857"/>
    </source>
</evidence>